<feature type="compositionally biased region" description="Low complexity" evidence="1">
    <location>
        <begin position="137"/>
        <end position="152"/>
    </location>
</feature>
<evidence type="ECO:0000256" key="1">
    <source>
        <dbReference type="SAM" id="MobiDB-lite"/>
    </source>
</evidence>
<keyword evidence="2" id="KW-0812">Transmembrane</keyword>
<keyword evidence="2" id="KW-0472">Membrane</keyword>
<feature type="compositionally biased region" description="Basic and acidic residues" evidence="1">
    <location>
        <begin position="1"/>
        <end position="15"/>
    </location>
</feature>
<feature type="transmembrane region" description="Helical" evidence="2">
    <location>
        <begin position="68"/>
        <end position="88"/>
    </location>
</feature>
<protein>
    <submittedName>
        <fullName evidence="3">Uncharacterized protein</fullName>
    </submittedName>
</protein>
<feature type="compositionally biased region" description="Low complexity" evidence="1">
    <location>
        <begin position="166"/>
        <end position="208"/>
    </location>
</feature>
<evidence type="ECO:0000313" key="4">
    <source>
        <dbReference type="Proteomes" id="UP000607281"/>
    </source>
</evidence>
<feature type="region of interest" description="Disordered" evidence="1">
    <location>
        <begin position="99"/>
        <end position="118"/>
    </location>
</feature>
<proteinExistence type="predicted"/>
<feature type="region of interest" description="Disordered" evidence="1">
    <location>
        <begin position="137"/>
        <end position="217"/>
    </location>
</feature>
<evidence type="ECO:0000256" key="2">
    <source>
        <dbReference type="SAM" id="Phobius"/>
    </source>
</evidence>
<gene>
    <name evidence="3" type="ORF">H6G18_06125</name>
</gene>
<dbReference type="Proteomes" id="UP000607281">
    <property type="component" value="Unassembled WGS sequence"/>
</dbReference>
<comment type="caution">
    <text evidence="3">The sequence shown here is derived from an EMBL/GenBank/DDBJ whole genome shotgun (WGS) entry which is preliminary data.</text>
</comment>
<dbReference type="EMBL" id="JACJRF010000007">
    <property type="protein sequence ID" value="MBD2343722.1"/>
    <property type="molecule type" value="Genomic_DNA"/>
</dbReference>
<accession>A0ABR8CNI5</accession>
<feature type="compositionally biased region" description="Polar residues" evidence="1">
    <location>
        <begin position="16"/>
        <end position="42"/>
    </location>
</feature>
<name>A0ABR8CNI5_9NOST</name>
<keyword evidence="2" id="KW-1133">Transmembrane helix</keyword>
<reference evidence="3 4" key="1">
    <citation type="journal article" date="2020" name="ISME J.">
        <title>Comparative genomics reveals insights into cyanobacterial evolution and habitat adaptation.</title>
        <authorList>
            <person name="Chen M.Y."/>
            <person name="Teng W.K."/>
            <person name="Zhao L."/>
            <person name="Hu C.X."/>
            <person name="Zhou Y.K."/>
            <person name="Han B.P."/>
            <person name="Song L.R."/>
            <person name="Shu W.S."/>
        </authorList>
    </citation>
    <scope>NUCLEOTIDE SEQUENCE [LARGE SCALE GENOMIC DNA]</scope>
    <source>
        <strain evidence="3 4">FACHB-260</strain>
    </source>
</reference>
<feature type="region of interest" description="Disordered" evidence="1">
    <location>
        <begin position="1"/>
        <end position="46"/>
    </location>
</feature>
<organism evidence="3 4">
    <name type="scientific">Anabaena subtropica FACHB-260</name>
    <dbReference type="NCBI Taxonomy" id="2692884"/>
    <lineage>
        <taxon>Bacteria</taxon>
        <taxon>Bacillati</taxon>
        <taxon>Cyanobacteriota</taxon>
        <taxon>Cyanophyceae</taxon>
        <taxon>Nostocales</taxon>
        <taxon>Nostocaceae</taxon>
        <taxon>Anabaena</taxon>
    </lineage>
</organism>
<keyword evidence="4" id="KW-1185">Reference proteome</keyword>
<sequence>MNNPNERETYNREVSQKSYTDSNGNTQTHVTRTTETPNNSYRNGYVNGRNLERNYQADRANENTATGLIFGIVLTSLVGLTAGALWYFNQNNNAVDSTAPVETPLPVNASPNLSPQPQQTTIIERTREVPVVIPQQEVPPATNSQPQVNVTVPPQPSVRETAPVITDTPQPTQTTAPTTDTQASPSPTITPQTGDQSQGDSGSSSADDVNQNNNSGQ</sequence>
<feature type="compositionally biased region" description="Polar residues" evidence="1">
    <location>
        <begin position="109"/>
        <end position="118"/>
    </location>
</feature>
<evidence type="ECO:0000313" key="3">
    <source>
        <dbReference type="EMBL" id="MBD2343722.1"/>
    </source>
</evidence>